<name>A0A834VAE7_SARSC</name>
<evidence type="ECO:0000313" key="3">
    <source>
        <dbReference type="Proteomes" id="UP000070412"/>
    </source>
</evidence>
<reference evidence="1" key="2">
    <citation type="submission" date="2020-01" db="EMBL/GenBank/DDBJ databases">
        <authorList>
            <person name="Korhonen P.K.K."/>
            <person name="Guangxu M.G."/>
            <person name="Wang T.W."/>
            <person name="Stroehlein A.J.S."/>
            <person name="Young N.D."/>
            <person name="Ang C.-S.A."/>
            <person name="Fernando D.W.F."/>
            <person name="Lu H.L."/>
            <person name="Taylor S.T."/>
            <person name="Ehtesham M.E.M."/>
            <person name="Najaraj S.H.N."/>
            <person name="Harsha G.H.G."/>
            <person name="Madugundu A.M."/>
            <person name="Renuse S.R."/>
            <person name="Holt D.H."/>
            <person name="Pandey A.P."/>
            <person name="Papenfuss A.P."/>
            <person name="Gasser R.B.G."/>
            <person name="Fischer K.F."/>
        </authorList>
    </citation>
    <scope>NUCLEOTIDE SEQUENCE</scope>
    <source>
        <strain evidence="1">SSS_KF_BRIS2020</strain>
    </source>
</reference>
<accession>A0A834VAE7</accession>
<gene>
    <name evidence="1" type="ORF">SSS_7324</name>
</gene>
<evidence type="ECO:0000313" key="2">
    <source>
        <dbReference type="EnsemblMetazoa" id="KAF7488160.1"/>
    </source>
</evidence>
<dbReference type="EMBL" id="WVUK01000066">
    <property type="protein sequence ID" value="KAF7488160.1"/>
    <property type="molecule type" value="Genomic_DNA"/>
</dbReference>
<keyword evidence="3" id="KW-1185">Reference proteome</keyword>
<reference evidence="2" key="3">
    <citation type="submission" date="2022-06" db="UniProtKB">
        <authorList>
            <consortium name="EnsemblMetazoa"/>
        </authorList>
    </citation>
    <scope>IDENTIFICATION</scope>
</reference>
<dbReference type="EnsemblMetazoa" id="SSS_7324s_mrna">
    <property type="protein sequence ID" value="KAF7488160.1"/>
    <property type="gene ID" value="SSS_7324"/>
</dbReference>
<dbReference type="AlphaFoldDB" id="A0A834VAE7"/>
<proteinExistence type="predicted"/>
<protein>
    <submittedName>
        <fullName evidence="1 2">Uncharacterized protein</fullName>
    </submittedName>
</protein>
<dbReference type="Proteomes" id="UP000070412">
    <property type="component" value="Unassembled WGS sequence"/>
</dbReference>
<organism evidence="1">
    <name type="scientific">Sarcoptes scabiei</name>
    <name type="common">Itch mite</name>
    <name type="synonym">Acarus scabiei</name>
    <dbReference type="NCBI Taxonomy" id="52283"/>
    <lineage>
        <taxon>Eukaryota</taxon>
        <taxon>Metazoa</taxon>
        <taxon>Ecdysozoa</taxon>
        <taxon>Arthropoda</taxon>
        <taxon>Chelicerata</taxon>
        <taxon>Arachnida</taxon>
        <taxon>Acari</taxon>
        <taxon>Acariformes</taxon>
        <taxon>Sarcoptiformes</taxon>
        <taxon>Astigmata</taxon>
        <taxon>Psoroptidia</taxon>
        <taxon>Sarcoptoidea</taxon>
        <taxon>Sarcoptidae</taxon>
        <taxon>Sarcoptinae</taxon>
        <taxon>Sarcoptes</taxon>
    </lineage>
</organism>
<sequence length="139" mass="16615">MELSANNSYYDCNENFIFKTANGSKIEVSKRKIEEIKSLLWNETNDSKNQILEQNRIVNLKKNDDKTEDDLLDFYVDEFYDDLFIISNEDSLEKYENLPERHSKRDFDHSSDSSNGHENYINKIFAIKYQFDQCKYIKI</sequence>
<evidence type="ECO:0000313" key="1">
    <source>
        <dbReference type="EMBL" id="KAF7488160.1"/>
    </source>
</evidence>
<reference evidence="3" key="1">
    <citation type="journal article" date="2020" name="PLoS Negl. Trop. Dis.">
        <title>High-quality nuclear genome for Sarcoptes scabiei-A critical resource for a neglected parasite.</title>
        <authorList>
            <person name="Korhonen P.K."/>
            <person name="Gasser R.B."/>
            <person name="Ma G."/>
            <person name="Wang T."/>
            <person name="Stroehlein A.J."/>
            <person name="Young N.D."/>
            <person name="Ang C.S."/>
            <person name="Fernando D.D."/>
            <person name="Lu H.C."/>
            <person name="Taylor S."/>
            <person name="Reynolds S.L."/>
            <person name="Mofiz E."/>
            <person name="Najaraj S.H."/>
            <person name="Gowda H."/>
            <person name="Madugundu A."/>
            <person name="Renuse S."/>
            <person name="Holt D."/>
            <person name="Pandey A."/>
            <person name="Papenfuss A.T."/>
            <person name="Fischer K."/>
        </authorList>
    </citation>
    <scope>NUCLEOTIDE SEQUENCE [LARGE SCALE GENOMIC DNA]</scope>
</reference>